<feature type="region of interest" description="Disordered" evidence="1">
    <location>
        <begin position="1"/>
        <end position="37"/>
    </location>
</feature>
<dbReference type="InterPro" id="IPR038721">
    <property type="entry name" value="IS701-like_DDE_dom"/>
</dbReference>
<name>A0A5C1A755_9BACT</name>
<evidence type="ECO:0000313" key="3">
    <source>
        <dbReference type="EMBL" id="QEL15031.1"/>
    </source>
</evidence>
<sequence>MIGYTAKEVPSKRLPPSGRPRPGESQEGQAIETPTKSLLPTLEADRLERFEAYVAAFRPVFHRADQSLRFRAYLRGLLEPSARNNVEAIAAAASKVIMVEANLAQALQHFVSQSPWDSRRLFAAVRQKSLAFRSDPAAVWVIHDGVFPKKGQHSVGVFRQFARSLGKKINCQVGVFISQVGPFGFFPLASRLYLPANWMRDNPELAEKTIPEDQRRPATKAEIALELLDELRQAGEKCSAITAENGYLSVAEFSETLQQRGFLLQDPADDVTPKALRHFQWLKSEMGIDHFEGRTWHGWHHHVSLVFAAYHFLAGEHISPDWPPFTSSPR</sequence>
<feature type="compositionally biased region" description="Polar residues" evidence="1">
    <location>
        <begin position="26"/>
        <end position="37"/>
    </location>
</feature>
<evidence type="ECO:0000256" key="1">
    <source>
        <dbReference type="SAM" id="MobiDB-lite"/>
    </source>
</evidence>
<dbReference type="KEGG" id="lrs:PX52LOC_01936"/>
<dbReference type="OrthoDB" id="267850at2"/>
<feature type="domain" description="Transposase IS701-like DDE" evidence="2">
    <location>
        <begin position="57"/>
        <end position="261"/>
    </location>
</feature>
<dbReference type="Pfam" id="PF13546">
    <property type="entry name" value="DDE_5"/>
    <property type="match status" value="1"/>
</dbReference>
<dbReference type="PANTHER" id="PTHR33627:SF1">
    <property type="entry name" value="TRANSPOSASE"/>
    <property type="match status" value="1"/>
</dbReference>
<keyword evidence="4" id="KW-1185">Reference proteome</keyword>
<dbReference type="Proteomes" id="UP000324974">
    <property type="component" value="Chromosome"/>
</dbReference>
<reference evidence="4" key="1">
    <citation type="submission" date="2019-08" db="EMBL/GenBank/DDBJ databases">
        <title>Limnoglobus roseus gen. nov., sp. nov., a novel freshwater planctomycete with a giant genome from the family Gemmataceae.</title>
        <authorList>
            <person name="Kulichevskaya I.S."/>
            <person name="Naumoff D.G."/>
            <person name="Miroshnikov K."/>
            <person name="Ivanova A."/>
            <person name="Philippov D.A."/>
            <person name="Hakobyan A."/>
            <person name="Rijpstra I.C."/>
            <person name="Sinninghe Damste J.S."/>
            <person name="Liesack W."/>
            <person name="Dedysh S.N."/>
        </authorList>
    </citation>
    <scope>NUCLEOTIDE SEQUENCE [LARGE SCALE GENOMIC DNA]</scope>
    <source>
        <strain evidence="4">PX52</strain>
    </source>
</reference>
<dbReference type="PANTHER" id="PTHR33627">
    <property type="entry name" value="TRANSPOSASE"/>
    <property type="match status" value="1"/>
</dbReference>
<dbReference type="EMBL" id="CP042425">
    <property type="protein sequence ID" value="QEL15031.1"/>
    <property type="molecule type" value="Genomic_DNA"/>
</dbReference>
<organism evidence="3 4">
    <name type="scientific">Limnoglobus roseus</name>
    <dbReference type="NCBI Taxonomy" id="2598579"/>
    <lineage>
        <taxon>Bacteria</taxon>
        <taxon>Pseudomonadati</taxon>
        <taxon>Planctomycetota</taxon>
        <taxon>Planctomycetia</taxon>
        <taxon>Gemmatales</taxon>
        <taxon>Gemmataceae</taxon>
        <taxon>Limnoglobus</taxon>
    </lineage>
</organism>
<evidence type="ECO:0000313" key="4">
    <source>
        <dbReference type="Proteomes" id="UP000324974"/>
    </source>
</evidence>
<evidence type="ECO:0000259" key="2">
    <source>
        <dbReference type="Pfam" id="PF13546"/>
    </source>
</evidence>
<proteinExistence type="predicted"/>
<gene>
    <name evidence="3" type="ORF">PX52LOC_01936</name>
</gene>
<protein>
    <submittedName>
        <fullName evidence="3">Transposase</fullName>
    </submittedName>
</protein>
<dbReference type="InterPro" id="IPR039365">
    <property type="entry name" value="IS701-like"/>
</dbReference>
<accession>A0A5C1A755</accession>
<dbReference type="AlphaFoldDB" id="A0A5C1A755"/>
<dbReference type="RefSeq" id="WP_149109879.1">
    <property type="nucleotide sequence ID" value="NZ_CP042425.1"/>
</dbReference>